<evidence type="ECO:0000256" key="3">
    <source>
        <dbReference type="ARBA" id="ARBA00023157"/>
    </source>
</evidence>
<dbReference type="InterPro" id="IPR036179">
    <property type="entry name" value="Ig-like_dom_sf"/>
</dbReference>
<keyword evidence="5" id="KW-0393">Immunoglobulin domain</keyword>
<dbReference type="InterPro" id="IPR051275">
    <property type="entry name" value="Cell_adhesion_signaling"/>
</dbReference>
<protein>
    <submittedName>
        <fullName evidence="8">Irregular chiasm C-roughest protein</fullName>
    </submittedName>
</protein>
<dbReference type="InterPro" id="IPR013783">
    <property type="entry name" value="Ig-like_fold"/>
</dbReference>
<dbReference type="Proteomes" id="UP001151699">
    <property type="component" value="Chromosome A"/>
</dbReference>
<dbReference type="GO" id="GO:0005886">
    <property type="term" value="C:plasma membrane"/>
    <property type="evidence" value="ECO:0007669"/>
    <property type="project" value="TreeGrafter"/>
</dbReference>
<evidence type="ECO:0000256" key="6">
    <source>
        <dbReference type="SAM" id="SignalP"/>
    </source>
</evidence>
<gene>
    <name evidence="8" type="primary">rst_2</name>
    <name evidence="8" type="ORF">Bhyg_01150</name>
</gene>
<dbReference type="InterPro" id="IPR037185">
    <property type="entry name" value="EmrE-like"/>
</dbReference>
<feature type="chain" id="PRO_5040287075" evidence="6">
    <location>
        <begin position="18"/>
        <end position="151"/>
    </location>
</feature>
<comment type="subcellular location">
    <subcellularLocation>
        <location evidence="1">Membrane</location>
        <topology evidence="1">Single-pass type I membrane protein</topology>
    </subcellularLocation>
</comment>
<keyword evidence="6" id="KW-0732">Signal</keyword>
<dbReference type="InterPro" id="IPR007110">
    <property type="entry name" value="Ig-like_dom"/>
</dbReference>
<keyword evidence="3" id="KW-1015">Disulfide bond</keyword>
<dbReference type="PROSITE" id="PS50835">
    <property type="entry name" value="IG_LIKE"/>
    <property type="match status" value="1"/>
</dbReference>
<proteinExistence type="predicted"/>
<evidence type="ECO:0000313" key="9">
    <source>
        <dbReference type="Proteomes" id="UP001151699"/>
    </source>
</evidence>
<feature type="domain" description="Ig-like" evidence="7">
    <location>
        <begin position="19"/>
        <end position="108"/>
    </location>
</feature>
<keyword evidence="9" id="KW-1185">Reference proteome</keyword>
<dbReference type="PANTHER" id="PTHR11640:SF31">
    <property type="entry name" value="IRREGULAR CHIASM C-ROUGHEST PROTEIN-RELATED"/>
    <property type="match status" value="1"/>
</dbReference>
<name>A0A9Q0N8T4_9DIPT</name>
<dbReference type="PANTHER" id="PTHR11640">
    <property type="entry name" value="NEPHRIN"/>
    <property type="match status" value="1"/>
</dbReference>
<sequence>MKGALFILLTTVLSVLAEQKFAVEPEDVSAVVGSHVTLPCKVISKHGMLQWTKDDFGLGTHRNLSAFERYSMIGNDEDGDFSLKIESVNLDDDAKFQCQVSPSEGKLQAFLGSLIFGESSSLLWWCGTSLVVIGVVLMTTDQSADHTSKVK</sequence>
<keyword evidence="2" id="KW-0472">Membrane</keyword>
<dbReference type="SMART" id="SM00409">
    <property type="entry name" value="IG"/>
    <property type="match status" value="1"/>
</dbReference>
<organism evidence="8 9">
    <name type="scientific">Pseudolycoriella hygida</name>
    <dbReference type="NCBI Taxonomy" id="35572"/>
    <lineage>
        <taxon>Eukaryota</taxon>
        <taxon>Metazoa</taxon>
        <taxon>Ecdysozoa</taxon>
        <taxon>Arthropoda</taxon>
        <taxon>Hexapoda</taxon>
        <taxon>Insecta</taxon>
        <taxon>Pterygota</taxon>
        <taxon>Neoptera</taxon>
        <taxon>Endopterygota</taxon>
        <taxon>Diptera</taxon>
        <taxon>Nematocera</taxon>
        <taxon>Sciaroidea</taxon>
        <taxon>Sciaridae</taxon>
        <taxon>Pseudolycoriella</taxon>
    </lineage>
</organism>
<dbReference type="AlphaFoldDB" id="A0A9Q0N8T4"/>
<dbReference type="Gene3D" id="2.60.40.10">
    <property type="entry name" value="Immunoglobulins"/>
    <property type="match status" value="1"/>
</dbReference>
<dbReference type="SUPFAM" id="SSF103481">
    <property type="entry name" value="Multidrug resistance efflux transporter EmrE"/>
    <property type="match status" value="1"/>
</dbReference>
<reference evidence="8" key="1">
    <citation type="submission" date="2022-07" db="EMBL/GenBank/DDBJ databases">
        <authorList>
            <person name="Trinca V."/>
            <person name="Uliana J.V.C."/>
            <person name="Torres T.T."/>
            <person name="Ward R.J."/>
            <person name="Monesi N."/>
        </authorList>
    </citation>
    <scope>NUCLEOTIDE SEQUENCE</scope>
    <source>
        <strain evidence="8">HSMRA1968</strain>
        <tissue evidence="8">Whole embryos</tissue>
    </source>
</reference>
<evidence type="ECO:0000313" key="8">
    <source>
        <dbReference type="EMBL" id="KAJ6645941.1"/>
    </source>
</evidence>
<dbReference type="GO" id="GO:0050839">
    <property type="term" value="F:cell adhesion molecule binding"/>
    <property type="evidence" value="ECO:0007669"/>
    <property type="project" value="TreeGrafter"/>
</dbReference>
<evidence type="ECO:0000259" key="7">
    <source>
        <dbReference type="PROSITE" id="PS50835"/>
    </source>
</evidence>
<dbReference type="EMBL" id="WJQU01000001">
    <property type="protein sequence ID" value="KAJ6645941.1"/>
    <property type="molecule type" value="Genomic_DNA"/>
</dbReference>
<dbReference type="Pfam" id="PF07686">
    <property type="entry name" value="V-set"/>
    <property type="match status" value="1"/>
</dbReference>
<dbReference type="GO" id="GO:0098609">
    <property type="term" value="P:cell-cell adhesion"/>
    <property type="evidence" value="ECO:0007669"/>
    <property type="project" value="TreeGrafter"/>
</dbReference>
<keyword evidence="4" id="KW-0325">Glycoprotein</keyword>
<dbReference type="InterPro" id="IPR003599">
    <property type="entry name" value="Ig_sub"/>
</dbReference>
<dbReference type="GO" id="GO:0005911">
    <property type="term" value="C:cell-cell junction"/>
    <property type="evidence" value="ECO:0007669"/>
    <property type="project" value="TreeGrafter"/>
</dbReference>
<evidence type="ECO:0000256" key="4">
    <source>
        <dbReference type="ARBA" id="ARBA00023180"/>
    </source>
</evidence>
<feature type="signal peptide" evidence="6">
    <location>
        <begin position="1"/>
        <end position="17"/>
    </location>
</feature>
<comment type="caution">
    <text evidence="8">The sequence shown here is derived from an EMBL/GenBank/DDBJ whole genome shotgun (WGS) entry which is preliminary data.</text>
</comment>
<evidence type="ECO:0000256" key="5">
    <source>
        <dbReference type="ARBA" id="ARBA00023319"/>
    </source>
</evidence>
<evidence type="ECO:0000256" key="2">
    <source>
        <dbReference type="ARBA" id="ARBA00023136"/>
    </source>
</evidence>
<dbReference type="SUPFAM" id="SSF48726">
    <property type="entry name" value="Immunoglobulin"/>
    <property type="match status" value="1"/>
</dbReference>
<accession>A0A9Q0N8T4</accession>
<evidence type="ECO:0000256" key="1">
    <source>
        <dbReference type="ARBA" id="ARBA00004479"/>
    </source>
</evidence>
<dbReference type="OrthoDB" id="6413693at2759"/>
<dbReference type="InterPro" id="IPR013106">
    <property type="entry name" value="Ig_V-set"/>
</dbReference>